<evidence type="ECO:0000313" key="3">
    <source>
        <dbReference type="EMBL" id="KAF5611490.1"/>
    </source>
</evidence>
<dbReference type="GeneID" id="59314802"/>
<evidence type="ECO:0000313" key="4">
    <source>
        <dbReference type="Proteomes" id="UP000547976"/>
    </source>
</evidence>
<feature type="chain" id="PRO_5034165159" description="Hydrophobin" evidence="2">
    <location>
        <begin position="16"/>
        <end position="116"/>
    </location>
</feature>
<accession>A0A8H5Q9R6</accession>
<name>A0A8H5Q9R6_GIBSU</name>
<dbReference type="OrthoDB" id="5054002at2759"/>
<dbReference type="AlphaFoldDB" id="A0A8H5Q9R6"/>
<dbReference type="EMBL" id="JAAOAV010000019">
    <property type="protein sequence ID" value="KAF5611490.1"/>
    <property type="molecule type" value="Genomic_DNA"/>
</dbReference>
<proteinExistence type="predicted"/>
<comment type="caution">
    <text evidence="3">The sequence shown here is derived from an EMBL/GenBank/DDBJ whole genome shotgun (WGS) entry which is preliminary data.</text>
</comment>
<evidence type="ECO:0000256" key="2">
    <source>
        <dbReference type="SAM" id="SignalP"/>
    </source>
</evidence>
<evidence type="ECO:0008006" key="5">
    <source>
        <dbReference type="Google" id="ProtNLM"/>
    </source>
</evidence>
<evidence type="ECO:0000256" key="1">
    <source>
        <dbReference type="SAM" id="MobiDB-lite"/>
    </source>
</evidence>
<organism evidence="3 4">
    <name type="scientific">Gibberella subglutinans</name>
    <name type="common">Fusarium subglutinans</name>
    <dbReference type="NCBI Taxonomy" id="42677"/>
    <lineage>
        <taxon>Eukaryota</taxon>
        <taxon>Fungi</taxon>
        <taxon>Dikarya</taxon>
        <taxon>Ascomycota</taxon>
        <taxon>Pezizomycotina</taxon>
        <taxon>Sordariomycetes</taxon>
        <taxon>Hypocreomycetidae</taxon>
        <taxon>Hypocreales</taxon>
        <taxon>Nectriaceae</taxon>
        <taxon>Fusarium</taxon>
        <taxon>Fusarium fujikuroi species complex</taxon>
    </lineage>
</organism>
<reference evidence="3 4" key="1">
    <citation type="submission" date="2020-05" db="EMBL/GenBank/DDBJ databases">
        <title>Identification and distribution of gene clusters putatively required for synthesis of sphingolipid metabolism inhibitors in phylogenetically diverse species of the filamentous fungus Fusarium.</title>
        <authorList>
            <person name="Kim H.-S."/>
            <person name="Busman M."/>
            <person name="Brown D.W."/>
            <person name="Divon H."/>
            <person name="Uhlig S."/>
            <person name="Proctor R.H."/>
        </authorList>
    </citation>
    <scope>NUCLEOTIDE SEQUENCE [LARGE SCALE GENOMIC DNA]</scope>
    <source>
        <strain evidence="3 4">NRRL 66333</strain>
    </source>
</reference>
<dbReference type="Proteomes" id="UP000547976">
    <property type="component" value="Unassembled WGS sequence"/>
</dbReference>
<sequence>MKVFIMLVLPALALGAATPQASDGAQIHTLDLGCLGSAAPNILDCVGKITKIDPLGATNCITNFVTGIIGCVPGLSSLADIPGFPSLPAGDGTASQPTGTAATPAIPGIPSIPGLV</sequence>
<keyword evidence="2" id="KW-0732">Signal</keyword>
<keyword evidence="4" id="KW-1185">Reference proteome</keyword>
<feature type="region of interest" description="Disordered" evidence="1">
    <location>
        <begin position="89"/>
        <end position="116"/>
    </location>
</feature>
<gene>
    <name evidence="3" type="ORF">FSUBG_2323</name>
</gene>
<protein>
    <recommendedName>
        <fullName evidence="5">Hydrophobin</fullName>
    </recommendedName>
</protein>
<feature type="signal peptide" evidence="2">
    <location>
        <begin position="1"/>
        <end position="15"/>
    </location>
</feature>
<dbReference type="RefSeq" id="XP_036542243.1">
    <property type="nucleotide sequence ID" value="XM_036680084.1"/>
</dbReference>